<organism evidence="1 2">
    <name type="scientific">Ixodes persulcatus</name>
    <name type="common">Taiga tick</name>
    <dbReference type="NCBI Taxonomy" id="34615"/>
    <lineage>
        <taxon>Eukaryota</taxon>
        <taxon>Metazoa</taxon>
        <taxon>Ecdysozoa</taxon>
        <taxon>Arthropoda</taxon>
        <taxon>Chelicerata</taxon>
        <taxon>Arachnida</taxon>
        <taxon>Acari</taxon>
        <taxon>Parasitiformes</taxon>
        <taxon>Ixodida</taxon>
        <taxon>Ixodoidea</taxon>
        <taxon>Ixodidae</taxon>
        <taxon>Ixodinae</taxon>
        <taxon>Ixodes</taxon>
    </lineage>
</organism>
<dbReference type="Proteomes" id="UP000805193">
    <property type="component" value="Unassembled WGS sequence"/>
</dbReference>
<comment type="caution">
    <text evidence="1">The sequence shown here is derived from an EMBL/GenBank/DDBJ whole genome shotgun (WGS) entry which is preliminary data.</text>
</comment>
<gene>
    <name evidence="1" type="ORF">HPB47_008269</name>
</gene>
<evidence type="ECO:0000313" key="2">
    <source>
        <dbReference type="Proteomes" id="UP000805193"/>
    </source>
</evidence>
<name>A0AC60P589_IXOPE</name>
<reference evidence="1 2" key="1">
    <citation type="journal article" date="2020" name="Cell">
        <title>Large-Scale Comparative Analyses of Tick Genomes Elucidate Their Genetic Diversity and Vector Capacities.</title>
        <authorList>
            <consortium name="Tick Genome and Microbiome Consortium (TIGMIC)"/>
            <person name="Jia N."/>
            <person name="Wang J."/>
            <person name="Shi W."/>
            <person name="Du L."/>
            <person name="Sun Y."/>
            <person name="Zhan W."/>
            <person name="Jiang J.F."/>
            <person name="Wang Q."/>
            <person name="Zhang B."/>
            <person name="Ji P."/>
            <person name="Bell-Sakyi L."/>
            <person name="Cui X.M."/>
            <person name="Yuan T.T."/>
            <person name="Jiang B.G."/>
            <person name="Yang W.F."/>
            <person name="Lam T.T."/>
            <person name="Chang Q.C."/>
            <person name="Ding S.J."/>
            <person name="Wang X.J."/>
            <person name="Zhu J.G."/>
            <person name="Ruan X.D."/>
            <person name="Zhao L."/>
            <person name="Wei J.T."/>
            <person name="Ye R.Z."/>
            <person name="Que T.C."/>
            <person name="Du C.H."/>
            <person name="Zhou Y.H."/>
            <person name="Cheng J.X."/>
            <person name="Dai P.F."/>
            <person name="Guo W.B."/>
            <person name="Han X.H."/>
            <person name="Huang E.J."/>
            <person name="Li L.F."/>
            <person name="Wei W."/>
            <person name="Gao Y.C."/>
            <person name="Liu J.Z."/>
            <person name="Shao H.Z."/>
            <person name="Wang X."/>
            <person name="Wang C.C."/>
            <person name="Yang T.C."/>
            <person name="Huo Q.B."/>
            <person name="Li W."/>
            <person name="Chen H.Y."/>
            <person name="Chen S.E."/>
            <person name="Zhou L.G."/>
            <person name="Ni X.B."/>
            <person name="Tian J.H."/>
            <person name="Sheng Y."/>
            <person name="Liu T."/>
            <person name="Pan Y.S."/>
            <person name="Xia L.Y."/>
            <person name="Li J."/>
            <person name="Zhao F."/>
            <person name="Cao W.C."/>
        </authorList>
    </citation>
    <scope>NUCLEOTIDE SEQUENCE [LARGE SCALE GENOMIC DNA]</scope>
    <source>
        <strain evidence="1">Iper-2018</strain>
    </source>
</reference>
<evidence type="ECO:0000313" key="1">
    <source>
        <dbReference type="EMBL" id="KAG0414573.1"/>
    </source>
</evidence>
<proteinExistence type="predicted"/>
<sequence length="248" mass="28184">MIKSGAVIVFSSVSVDDSGPGFDGEFPTECFSNVGLRLSCGSGDAHVPRRKRVFAQIQISSDEEDEELLLDSASDYSSDLELSLDECDTSDDEDLQASRKWTKLYNEKLPPPHPRFPFLVSPGMTATVQDERNPLEFFELFFDDEVIALIVQETNRYALQFLAKHRTTDGSRAAAWKLLTAEELKVFLALILLQGIIDKPELAMYWSTRRILQTPIFGELMSKNRFHLIMKFLHFSDNEDEIDESQHP</sequence>
<protein>
    <submittedName>
        <fullName evidence="1">Uncharacterized protein</fullName>
    </submittedName>
</protein>
<dbReference type="EMBL" id="JABSTQ010011167">
    <property type="protein sequence ID" value="KAG0414573.1"/>
    <property type="molecule type" value="Genomic_DNA"/>
</dbReference>
<accession>A0AC60P589</accession>
<keyword evidence="2" id="KW-1185">Reference proteome</keyword>